<dbReference type="Pfam" id="PF01636">
    <property type="entry name" value="APH"/>
    <property type="match status" value="1"/>
</dbReference>
<dbReference type="RefSeq" id="WP_182848826.1">
    <property type="nucleotide sequence ID" value="NZ_BAAALP010000017.1"/>
</dbReference>
<keyword evidence="3" id="KW-1185">Reference proteome</keyword>
<dbReference type="InterPro" id="IPR011009">
    <property type="entry name" value="Kinase-like_dom_sf"/>
</dbReference>
<dbReference type="SUPFAM" id="SSF56112">
    <property type="entry name" value="Protein kinase-like (PK-like)"/>
    <property type="match status" value="1"/>
</dbReference>
<dbReference type="EMBL" id="JACJIA010000019">
    <property type="protein sequence ID" value="MBA8956951.1"/>
    <property type="molecule type" value="Genomic_DNA"/>
</dbReference>
<organism evidence="2 3">
    <name type="scientific">Actinomadura namibiensis</name>
    <dbReference type="NCBI Taxonomy" id="182080"/>
    <lineage>
        <taxon>Bacteria</taxon>
        <taxon>Bacillati</taxon>
        <taxon>Actinomycetota</taxon>
        <taxon>Actinomycetes</taxon>
        <taxon>Streptosporangiales</taxon>
        <taxon>Thermomonosporaceae</taxon>
        <taxon>Actinomadura</taxon>
    </lineage>
</organism>
<comment type="caution">
    <text evidence="2">The sequence shown here is derived from an EMBL/GenBank/DDBJ whole genome shotgun (WGS) entry which is preliminary data.</text>
</comment>
<evidence type="ECO:0000313" key="3">
    <source>
        <dbReference type="Proteomes" id="UP000572680"/>
    </source>
</evidence>
<sequence length="417" mass="44310">MGRTVSAHVTADGEGLGVAGPFPVDSPWWAETGPVVARLRQALGVPVVVLRLLEVAGGEGGRDGHVTYHVEALRRPAPGVLSGTVDHDALTAPEPSRAPWARLDGLRELLDWASDALAGLGRPVTGPAEQHRTWNLSGLFRLPTAAGPAWVKALPAFAADEAAAIAALARTDPGVVPTVLAAGSGRLLMEDLPGEDCWNAAAPLVVSAVSRMAAAQARYEGGGEALPDRRPPVLAGRVAALLDERLAGRLTEEEHAAAHDLNRRWAALAECGLPATLVHGDFHPGNWRSGGGPPVVLDFADAHLGDPVLDGLRAFDYLPEDRKAVAARAWADAWRRHRPGSRPERALALAEPLAHLAYAVRYQEFLDGIEPSERIYHLDDPVSCVREALRVAREPSPYLGAGSRVSMEEAPRGSGRW</sequence>
<name>A0A7W3QRQ8_ACTNM</name>
<dbReference type="InterPro" id="IPR002575">
    <property type="entry name" value="Aminoglycoside_PTrfase"/>
</dbReference>
<reference evidence="2 3" key="1">
    <citation type="submission" date="2020-08" db="EMBL/GenBank/DDBJ databases">
        <title>Genomic Encyclopedia of Type Strains, Phase IV (KMG-IV): sequencing the most valuable type-strain genomes for metagenomic binning, comparative biology and taxonomic classification.</title>
        <authorList>
            <person name="Goeker M."/>
        </authorList>
    </citation>
    <scope>NUCLEOTIDE SEQUENCE [LARGE SCALE GENOMIC DNA]</scope>
    <source>
        <strain evidence="2 3">DSM 44197</strain>
    </source>
</reference>
<accession>A0A7W3QRQ8</accession>
<protein>
    <recommendedName>
        <fullName evidence="1">Aminoglycoside phosphotransferase domain-containing protein</fullName>
    </recommendedName>
</protein>
<feature type="domain" description="Aminoglycoside phosphotransferase" evidence="1">
    <location>
        <begin position="156"/>
        <end position="340"/>
    </location>
</feature>
<dbReference type="AlphaFoldDB" id="A0A7W3QRQ8"/>
<evidence type="ECO:0000313" key="2">
    <source>
        <dbReference type="EMBL" id="MBA8956951.1"/>
    </source>
</evidence>
<evidence type="ECO:0000259" key="1">
    <source>
        <dbReference type="Pfam" id="PF01636"/>
    </source>
</evidence>
<dbReference type="Gene3D" id="3.90.1200.10">
    <property type="match status" value="1"/>
</dbReference>
<proteinExistence type="predicted"/>
<gene>
    <name evidence="2" type="ORF">HNR61_008641</name>
</gene>
<dbReference type="Proteomes" id="UP000572680">
    <property type="component" value="Unassembled WGS sequence"/>
</dbReference>